<dbReference type="GO" id="GO:0006952">
    <property type="term" value="P:defense response"/>
    <property type="evidence" value="ECO:0007669"/>
    <property type="project" value="UniProtKB-ARBA"/>
</dbReference>
<keyword evidence="12" id="KW-0677">Repeat</keyword>
<dbReference type="Pfam" id="PF23598">
    <property type="entry name" value="LRR_14"/>
    <property type="match status" value="1"/>
</dbReference>
<feature type="chain" id="PRO_5040443230" description="non-specific serine/threonine protein kinase" evidence="24">
    <location>
        <begin position="28"/>
        <end position="1005"/>
    </location>
</feature>
<evidence type="ECO:0000256" key="4">
    <source>
        <dbReference type="ARBA" id="ARBA00012513"/>
    </source>
</evidence>
<evidence type="ECO:0000256" key="16">
    <source>
        <dbReference type="ARBA" id="ARBA00022989"/>
    </source>
</evidence>
<evidence type="ECO:0000256" key="5">
    <source>
        <dbReference type="ARBA" id="ARBA00022475"/>
    </source>
</evidence>
<dbReference type="PRINTS" id="PR00019">
    <property type="entry name" value="LEURICHRPT"/>
</dbReference>
<comment type="subcellular location">
    <subcellularLocation>
        <location evidence="1">Cell membrane</location>
        <topology evidence="1">Single-pass membrane protein</topology>
    </subcellularLocation>
    <subcellularLocation>
        <location evidence="2">Membrane</location>
        <topology evidence="2">Single-pass type I membrane protein</topology>
    </subcellularLocation>
</comment>
<dbReference type="InterPro" id="IPR032675">
    <property type="entry name" value="LRR_dom_sf"/>
</dbReference>
<dbReference type="InterPro" id="IPR008271">
    <property type="entry name" value="Ser/Thr_kinase_AS"/>
</dbReference>
<dbReference type="InterPro" id="IPR051809">
    <property type="entry name" value="Plant_receptor-like_S/T_kinase"/>
</dbReference>
<reference evidence="26 27" key="1">
    <citation type="journal article" date="2017" name="Nat. Commun.">
        <title>Genome assembly with in vitro proximity ligation data and whole-genome triplication in lettuce.</title>
        <authorList>
            <person name="Reyes-Chin-Wo S."/>
            <person name="Wang Z."/>
            <person name="Yang X."/>
            <person name="Kozik A."/>
            <person name="Arikit S."/>
            <person name="Song C."/>
            <person name="Xia L."/>
            <person name="Froenicke L."/>
            <person name="Lavelle D.O."/>
            <person name="Truco M.J."/>
            <person name="Xia R."/>
            <person name="Zhu S."/>
            <person name="Xu C."/>
            <person name="Xu H."/>
            <person name="Xu X."/>
            <person name="Cox K."/>
            <person name="Korf I."/>
            <person name="Meyers B.C."/>
            <person name="Michelmore R.W."/>
        </authorList>
    </citation>
    <scope>NUCLEOTIDE SEQUENCE [LARGE SCALE GENOMIC DNA]</scope>
    <source>
        <strain evidence="27">cv. Salinas</strain>
        <tissue evidence="26">Seedlings</tissue>
    </source>
</reference>
<keyword evidence="18" id="KW-0675">Receptor</keyword>
<dbReference type="FunFam" id="3.80.10.10:FF:000288">
    <property type="entry name" value="LRR receptor-like serine/threonine-protein kinase EFR"/>
    <property type="match status" value="1"/>
</dbReference>
<dbReference type="PROSITE" id="PS00107">
    <property type="entry name" value="PROTEIN_KINASE_ATP"/>
    <property type="match status" value="1"/>
</dbReference>
<feature type="binding site" evidence="22">
    <location>
        <position position="733"/>
    </location>
    <ligand>
        <name>ATP</name>
        <dbReference type="ChEBI" id="CHEBI:30616"/>
    </ligand>
</feature>
<dbReference type="EC" id="2.7.11.1" evidence="4"/>
<evidence type="ECO:0000256" key="23">
    <source>
        <dbReference type="SAM" id="Phobius"/>
    </source>
</evidence>
<comment type="catalytic activity">
    <reaction evidence="20">
        <text>L-threonyl-[protein] + ATP = O-phospho-L-threonyl-[protein] + ADP + H(+)</text>
        <dbReference type="Rhea" id="RHEA:46608"/>
        <dbReference type="Rhea" id="RHEA-COMP:11060"/>
        <dbReference type="Rhea" id="RHEA-COMP:11605"/>
        <dbReference type="ChEBI" id="CHEBI:15378"/>
        <dbReference type="ChEBI" id="CHEBI:30013"/>
        <dbReference type="ChEBI" id="CHEBI:30616"/>
        <dbReference type="ChEBI" id="CHEBI:61977"/>
        <dbReference type="ChEBI" id="CHEBI:456216"/>
        <dbReference type="EC" id="2.7.11.1"/>
    </reaction>
</comment>
<dbReference type="EMBL" id="NBSK02000002">
    <property type="protein sequence ID" value="KAJ0221451.1"/>
    <property type="molecule type" value="Genomic_DNA"/>
</dbReference>
<feature type="signal peptide" evidence="24">
    <location>
        <begin position="1"/>
        <end position="27"/>
    </location>
</feature>
<dbReference type="Pfam" id="PF08263">
    <property type="entry name" value="LRRNT_2"/>
    <property type="match status" value="1"/>
</dbReference>
<dbReference type="Pfam" id="PF00560">
    <property type="entry name" value="LRR_1"/>
    <property type="match status" value="6"/>
</dbReference>
<dbReference type="AlphaFoldDB" id="A0A9R1XPZ9"/>
<evidence type="ECO:0000259" key="25">
    <source>
        <dbReference type="PROSITE" id="PS50011"/>
    </source>
</evidence>
<dbReference type="InterPro" id="IPR013210">
    <property type="entry name" value="LRR_N_plant-typ"/>
</dbReference>
<dbReference type="InterPro" id="IPR000719">
    <property type="entry name" value="Prot_kinase_dom"/>
</dbReference>
<dbReference type="SMART" id="SM00220">
    <property type="entry name" value="S_TKc"/>
    <property type="match status" value="1"/>
</dbReference>
<evidence type="ECO:0000256" key="12">
    <source>
        <dbReference type="ARBA" id="ARBA00022737"/>
    </source>
</evidence>
<dbReference type="Gene3D" id="3.30.200.20">
    <property type="entry name" value="Phosphorylase Kinase, domain 1"/>
    <property type="match status" value="1"/>
</dbReference>
<keyword evidence="10 23" id="KW-0812">Transmembrane</keyword>
<keyword evidence="8" id="KW-0433">Leucine-rich repeat</keyword>
<evidence type="ECO:0000313" key="27">
    <source>
        <dbReference type="Proteomes" id="UP000235145"/>
    </source>
</evidence>
<sequence length="1005" mass="110883">MFQIKMNSSIAFLFSSLVIFLITPTFSTSYGGNETDYHALLHFKSMITNDPLSSWNDSFHFCEWSGVSCGKRHRRVTDLRMISQGIEGSLSPHVGNLSFLRSLIIWNNSIQGTIPHELGRLSRLRILDLGYNKFNGLIPTNLSRCSNIEKLGLYHNQLVGSIPKEISFLSKLTIVIVENNNLTGGIPAVLGNLTSMEYFSATRNPLGGTIPDTLGRWKSLTTLYLGLCSLSGTIPHSIYNLSLLTNFSLAGNQLTGSLPSAIGSMLPHLVLLQLWGNQLNGPLPPSISNCSKLEQFELIYNNFSGKLTIDFAKLKDLRVVTLGGYIGSNISELGEGDDMTFIDTLKNCSKFEVLQIYNCKFQGVLPTSIGNLSHRFYHLHLEGNNLYGYLPSSIGNLVGLDTLVLSRSWFTGKIPSTIGMLKKLQVVYLYDNQFSGPIPDSIGNLSLLINLDLGSNRLEWRIPSSLENCHHLLQLQLDHNNLSGKIPKQLVQLSSLAIVLNLSRNNLIGSLPIEVGQLKMLNALDLSDNNLSGNIPNSLGGCTSLEFLSLKGNLFQGTVPSSLSSMRGLSILDLSHNNLSGQIPHFLERISFVYVNLSFNDFEGEVPVIGMFANASAFSVLGNSRLCGGLAELGLPKCNETHDKHKKNFPLFAIFILIASILFTILCFAYVWCKKRKSQPSPASRDERFMKVSYAQLLKATNGFSEDNLIGEGGFSSVYKGVLDHDDTIVAVKVLHLQNRGAHKSFIAECEAWRNIRHRNLLKIITSCSSVDYQGNDFKALVYEFMPNGSLHDWLHSSASTSRLNLFQRINILMDISSALDYLHNHCLPTIIHCDLKPSNVLLDDDMVAHVGDFGLARFLGTNSGQNSTSGIRGTIGFAPPEYGVGSEMTSSGDVYSFGILLLEVMTGKKPTDNIFNEGLSLHKFADMALPDHVTDVIDDDLLNLLQEEVIATQCTEAKAKKIEECMALTVKIGVSCSMDSPPLRMNIENVVRDLQHILDMLQNM</sequence>
<keyword evidence="17 23" id="KW-0472">Membrane</keyword>
<evidence type="ECO:0000256" key="17">
    <source>
        <dbReference type="ARBA" id="ARBA00023136"/>
    </source>
</evidence>
<dbReference type="PANTHER" id="PTHR27008:SF524">
    <property type="entry name" value="PROTEIN KINASE DOMAIN-CONTAINING PROTEIN"/>
    <property type="match status" value="1"/>
</dbReference>
<keyword evidence="5" id="KW-1003">Cell membrane</keyword>
<evidence type="ECO:0000256" key="2">
    <source>
        <dbReference type="ARBA" id="ARBA00004479"/>
    </source>
</evidence>
<organism evidence="26 27">
    <name type="scientific">Lactuca sativa</name>
    <name type="common">Garden lettuce</name>
    <dbReference type="NCBI Taxonomy" id="4236"/>
    <lineage>
        <taxon>Eukaryota</taxon>
        <taxon>Viridiplantae</taxon>
        <taxon>Streptophyta</taxon>
        <taxon>Embryophyta</taxon>
        <taxon>Tracheophyta</taxon>
        <taxon>Spermatophyta</taxon>
        <taxon>Magnoliopsida</taxon>
        <taxon>eudicotyledons</taxon>
        <taxon>Gunneridae</taxon>
        <taxon>Pentapetalae</taxon>
        <taxon>asterids</taxon>
        <taxon>campanulids</taxon>
        <taxon>Asterales</taxon>
        <taxon>Asteraceae</taxon>
        <taxon>Cichorioideae</taxon>
        <taxon>Cichorieae</taxon>
        <taxon>Lactucinae</taxon>
        <taxon>Lactuca</taxon>
    </lineage>
</organism>
<dbReference type="InterPro" id="IPR003591">
    <property type="entry name" value="Leu-rich_rpt_typical-subtyp"/>
</dbReference>
<keyword evidence="15 22" id="KW-0067">ATP-binding</keyword>
<keyword evidence="14" id="KW-0418">Kinase</keyword>
<evidence type="ECO:0000256" key="15">
    <source>
        <dbReference type="ARBA" id="ARBA00022840"/>
    </source>
</evidence>
<evidence type="ECO:0000256" key="24">
    <source>
        <dbReference type="SAM" id="SignalP"/>
    </source>
</evidence>
<feature type="domain" description="Protein kinase" evidence="25">
    <location>
        <begin position="704"/>
        <end position="999"/>
    </location>
</feature>
<evidence type="ECO:0000256" key="9">
    <source>
        <dbReference type="ARBA" id="ARBA00022679"/>
    </source>
</evidence>
<dbReference type="PROSITE" id="PS50011">
    <property type="entry name" value="PROTEIN_KINASE_DOM"/>
    <property type="match status" value="1"/>
</dbReference>
<comment type="similarity">
    <text evidence="3">Belongs to the protein kinase superfamily. Ser/Thr protein kinase family.</text>
</comment>
<dbReference type="FunFam" id="3.80.10.10:FF:000400">
    <property type="entry name" value="Nuclear pore complex protein NUP107"/>
    <property type="match status" value="1"/>
</dbReference>
<keyword evidence="16 23" id="KW-1133">Transmembrane helix</keyword>
<dbReference type="Proteomes" id="UP000235145">
    <property type="component" value="Unassembled WGS sequence"/>
</dbReference>
<evidence type="ECO:0000256" key="21">
    <source>
        <dbReference type="ARBA" id="ARBA00048679"/>
    </source>
</evidence>
<dbReference type="SMART" id="SM00369">
    <property type="entry name" value="LRR_TYP"/>
    <property type="match status" value="6"/>
</dbReference>
<evidence type="ECO:0000256" key="11">
    <source>
        <dbReference type="ARBA" id="ARBA00022729"/>
    </source>
</evidence>
<dbReference type="GO" id="GO:0005886">
    <property type="term" value="C:plasma membrane"/>
    <property type="evidence" value="ECO:0007669"/>
    <property type="project" value="UniProtKB-SubCell"/>
</dbReference>
<name>A0A9R1XPZ9_LACSA</name>
<dbReference type="GO" id="GO:0004674">
    <property type="term" value="F:protein serine/threonine kinase activity"/>
    <property type="evidence" value="ECO:0007669"/>
    <property type="project" value="UniProtKB-KW"/>
</dbReference>
<keyword evidence="19" id="KW-0325">Glycoprotein</keyword>
<dbReference type="InterPro" id="IPR001611">
    <property type="entry name" value="Leu-rich_rpt"/>
</dbReference>
<protein>
    <recommendedName>
        <fullName evidence="4">non-specific serine/threonine protein kinase</fullName>
        <ecNumber evidence="4">2.7.11.1</ecNumber>
    </recommendedName>
</protein>
<dbReference type="GO" id="GO:0051707">
    <property type="term" value="P:response to other organism"/>
    <property type="evidence" value="ECO:0007669"/>
    <property type="project" value="UniProtKB-ARBA"/>
</dbReference>
<dbReference type="PANTHER" id="PTHR27008">
    <property type="entry name" value="OS04G0122200 PROTEIN"/>
    <property type="match status" value="1"/>
</dbReference>
<dbReference type="FunFam" id="1.10.510.10:FF:000358">
    <property type="entry name" value="Putative leucine-rich repeat receptor-like serine/threonine-protein kinase"/>
    <property type="match status" value="1"/>
</dbReference>
<dbReference type="Gene3D" id="3.80.10.10">
    <property type="entry name" value="Ribonuclease Inhibitor"/>
    <property type="match status" value="3"/>
</dbReference>
<dbReference type="Pfam" id="PF00069">
    <property type="entry name" value="Pkinase"/>
    <property type="match status" value="1"/>
</dbReference>
<dbReference type="GO" id="GO:0005524">
    <property type="term" value="F:ATP binding"/>
    <property type="evidence" value="ECO:0007669"/>
    <property type="project" value="UniProtKB-UniRule"/>
</dbReference>
<keyword evidence="13 22" id="KW-0547">Nucleotide-binding</keyword>
<dbReference type="FunFam" id="3.30.200.20:FF:000432">
    <property type="entry name" value="LRR receptor-like serine/threonine-protein kinase EFR"/>
    <property type="match status" value="1"/>
</dbReference>
<keyword evidence="11 24" id="KW-0732">Signal</keyword>
<keyword evidence="27" id="KW-1185">Reference proteome</keyword>
<evidence type="ECO:0000256" key="13">
    <source>
        <dbReference type="ARBA" id="ARBA00022741"/>
    </source>
</evidence>
<keyword evidence="9" id="KW-0808">Transferase</keyword>
<evidence type="ECO:0000313" key="26">
    <source>
        <dbReference type="EMBL" id="KAJ0221451.1"/>
    </source>
</evidence>
<keyword evidence="6" id="KW-0723">Serine/threonine-protein kinase</keyword>
<accession>A0A9R1XPZ9</accession>
<evidence type="ECO:0000256" key="1">
    <source>
        <dbReference type="ARBA" id="ARBA00004162"/>
    </source>
</evidence>
<dbReference type="FunFam" id="3.80.10.10:FF:000041">
    <property type="entry name" value="LRR receptor-like serine/threonine-protein kinase ERECTA"/>
    <property type="match status" value="1"/>
</dbReference>
<dbReference type="Pfam" id="PF13855">
    <property type="entry name" value="LRR_8"/>
    <property type="match status" value="1"/>
</dbReference>
<evidence type="ECO:0000256" key="3">
    <source>
        <dbReference type="ARBA" id="ARBA00008684"/>
    </source>
</evidence>
<dbReference type="PROSITE" id="PS00108">
    <property type="entry name" value="PROTEIN_KINASE_ST"/>
    <property type="match status" value="1"/>
</dbReference>
<dbReference type="SUPFAM" id="SSF52058">
    <property type="entry name" value="L domain-like"/>
    <property type="match status" value="2"/>
</dbReference>
<keyword evidence="7" id="KW-0597">Phosphoprotein</keyword>
<comment type="caution">
    <text evidence="26">The sequence shown here is derived from an EMBL/GenBank/DDBJ whole genome shotgun (WGS) entry which is preliminary data.</text>
</comment>
<evidence type="ECO:0000256" key="20">
    <source>
        <dbReference type="ARBA" id="ARBA00047899"/>
    </source>
</evidence>
<evidence type="ECO:0000256" key="8">
    <source>
        <dbReference type="ARBA" id="ARBA00022614"/>
    </source>
</evidence>
<proteinExistence type="inferred from homology"/>
<dbReference type="InterPro" id="IPR017441">
    <property type="entry name" value="Protein_kinase_ATP_BS"/>
</dbReference>
<comment type="catalytic activity">
    <reaction evidence="21">
        <text>L-seryl-[protein] + ATP = O-phospho-L-seryl-[protein] + ADP + H(+)</text>
        <dbReference type="Rhea" id="RHEA:17989"/>
        <dbReference type="Rhea" id="RHEA-COMP:9863"/>
        <dbReference type="Rhea" id="RHEA-COMP:11604"/>
        <dbReference type="ChEBI" id="CHEBI:15378"/>
        <dbReference type="ChEBI" id="CHEBI:29999"/>
        <dbReference type="ChEBI" id="CHEBI:30616"/>
        <dbReference type="ChEBI" id="CHEBI:83421"/>
        <dbReference type="ChEBI" id="CHEBI:456216"/>
        <dbReference type="EC" id="2.7.11.1"/>
    </reaction>
</comment>
<evidence type="ECO:0000256" key="22">
    <source>
        <dbReference type="PROSITE-ProRule" id="PRU10141"/>
    </source>
</evidence>
<gene>
    <name evidence="26" type="ORF">LSAT_V11C200094670</name>
</gene>
<dbReference type="InterPro" id="IPR055414">
    <property type="entry name" value="LRR_R13L4/SHOC2-like"/>
</dbReference>
<dbReference type="SUPFAM" id="SSF56112">
    <property type="entry name" value="Protein kinase-like (PK-like)"/>
    <property type="match status" value="1"/>
</dbReference>
<dbReference type="Gene3D" id="1.10.510.10">
    <property type="entry name" value="Transferase(Phosphotransferase) domain 1"/>
    <property type="match status" value="1"/>
</dbReference>
<evidence type="ECO:0000256" key="19">
    <source>
        <dbReference type="ARBA" id="ARBA00023180"/>
    </source>
</evidence>
<evidence type="ECO:0000256" key="18">
    <source>
        <dbReference type="ARBA" id="ARBA00023170"/>
    </source>
</evidence>
<dbReference type="InterPro" id="IPR011009">
    <property type="entry name" value="Kinase-like_dom_sf"/>
</dbReference>
<evidence type="ECO:0000256" key="10">
    <source>
        <dbReference type="ARBA" id="ARBA00022692"/>
    </source>
</evidence>
<evidence type="ECO:0000256" key="7">
    <source>
        <dbReference type="ARBA" id="ARBA00022553"/>
    </source>
</evidence>
<evidence type="ECO:0000256" key="6">
    <source>
        <dbReference type="ARBA" id="ARBA00022527"/>
    </source>
</evidence>
<evidence type="ECO:0000256" key="14">
    <source>
        <dbReference type="ARBA" id="ARBA00022777"/>
    </source>
</evidence>
<feature type="transmembrane region" description="Helical" evidence="23">
    <location>
        <begin position="649"/>
        <end position="672"/>
    </location>
</feature>